<proteinExistence type="predicted"/>
<dbReference type="Gene3D" id="3.15.20.10">
    <property type="entry name" value="Bactericidal permeability-increasing protein, domain 2"/>
    <property type="match status" value="1"/>
</dbReference>
<name>A0A9K3D4C7_9EUKA</name>
<feature type="domain" description="Lipid-binding serum glycoprotein C-terminal" evidence="1">
    <location>
        <begin position="127"/>
        <end position="184"/>
    </location>
</feature>
<feature type="non-terminal residue" evidence="2">
    <location>
        <position position="1"/>
    </location>
</feature>
<keyword evidence="3" id="KW-1185">Reference proteome</keyword>
<organism evidence="2 3">
    <name type="scientific">Kipferlia bialata</name>
    <dbReference type="NCBI Taxonomy" id="797122"/>
    <lineage>
        <taxon>Eukaryota</taxon>
        <taxon>Metamonada</taxon>
        <taxon>Carpediemonas-like organisms</taxon>
        <taxon>Kipferlia</taxon>
    </lineage>
</organism>
<dbReference type="InterPro" id="IPR001124">
    <property type="entry name" value="Lipid-bd_serum_glycop_C"/>
</dbReference>
<dbReference type="Pfam" id="PF02886">
    <property type="entry name" value="LBP_BPI_CETP_C"/>
    <property type="match status" value="1"/>
</dbReference>
<gene>
    <name evidence="2" type="ORF">KIPB_009809</name>
</gene>
<sequence length="230" mass="25121">MTIQDIDLDLVGDGALFNQIFDAFKGVVIDVLNVYLPDAISDTISKVMQQLSQSNCGYAYFGDHSFCQDNRIPPGMLSTTASTMSMPQVGTIWAVDDKGALPTRRSEPMPSFIGNADYQQLNSPATLESMFNAHAESGYYTANVTHDSVPPTFQSLMTTSYFKTSMPDLYADYPDMPLSLSIVYDPAQEGYVYPKVDIMPSGIKATGSFPISVGIQDGPQDLVILDATYE</sequence>
<protein>
    <recommendedName>
        <fullName evidence="1">Lipid-binding serum glycoprotein C-terminal domain-containing protein</fullName>
    </recommendedName>
</protein>
<dbReference type="AlphaFoldDB" id="A0A9K3D4C7"/>
<dbReference type="GO" id="GO:0008289">
    <property type="term" value="F:lipid binding"/>
    <property type="evidence" value="ECO:0007669"/>
    <property type="project" value="InterPro"/>
</dbReference>
<comment type="caution">
    <text evidence="2">The sequence shown here is derived from an EMBL/GenBank/DDBJ whole genome shotgun (WGS) entry which is preliminary data.</text>
</comment>
<accession>A0A9K3D4C7</accession>
<dbReference type="EMBL" id="BDIP01003443">
    <property type="protein sequence ID" value="GIQ87712.1"/>
    <property type="molecule type" value="Genomic_DNA"/>
</dbReference>
<evidence type="ECO:0000313" key="3">
    <source>
        <dbReference type="Proteomes" id="UP000265618"/>
    </source>
</evidence>
<dbReference type="InterPro" id="IPR017943">
    <property type="entry name" value="Bactericidal_perm-incr_a/b_dom"/>
</dbReference>
<dbReference type="Proteomes" id="UP000265618">
    <property type="component" value="Unassembled WGS sequence"/>
</dbReference>
<dbReference type="Gene3D" id="3.15.10.10">
    <property type="entry name" value="Bactericidal permeability-increasing protein, domain 1"/>
    <property type="match status" value="1"/>
</dbReference>
<evidence type="ECO:0000259" key="1">
    <source>
        <dbReference type="Pfam" id="PF02886"/>
    </source>
</evidence>
<dbReference type="SUPFAM" id="SSF55394">
    <property type="entry name" value="Bactericidal permeability-increasing protein, BPI"/>
    <property type="match status" value="1"/>
</dbReference>
<evidence type="ECO:0000313" key="2">
    <source>
        <dbReference type="EMBL" id="GIQ87712.1"/>
    </source>
</evidence>
<reference evidence="2 3" key="1">
    <citation type="journal article" date="2018" name="PLoS ONE">
        <title>The draft genome of Kipferlia bialata reveals reductive genome evolution in fornicate parasites.</title>
        <authorList>
            <person name="Tanifuji G."/>
            <person name="Takabayashi S."/>
            <person name="Kume K."/>
            <person name="Takagi M."/>
            <person name="Nakayama T."/>
            <person name="Kamikawa R."/>
            <person name="Inagaki Y."/>
            <person name="Hashimoto T."/>
        </authorList>
    </citation>
    <scope>NUCLEOTIDE SEQUENCE [LARGE SCALE GENOMIC DNA]</scope>
    <source>
        <strain evidence="2">NY0173</strain>
    </source>
</reference>